<keyword evidence="1" id="KW-0413">Isomerase</keyword>
<dbReference type="InterPro" id="IPR014347">
    <property type="entry name" value="Tautomerase/MIF_sf"/>
</dbReference>
<evidence type="ECO:0000313" key="1">
    <source>
        <dbReference type="EMBL" id="PIB26170.1"/>
    </source>
</evidence>
<dbReference type="InterPro" id="IPR004220">
    <property type="entry name" value="5-COMe_2-OHmuconate_Isoase"/>
</dbReference>
<name>A0A2G5KBC0_9RHOB</name>
<dbReference type="EMBL" id="MDGM01000007">
    <property type="protein sequence ID" value="PIB26170.1"/>
    <property type="molecule type" value="Genomic_DNA"/>
</dbReference>
<dbReference type="RefSeq" id="WP_099591913.1">
    <property type="nucleotide sequence ID" value="NZ_MDGM01000007.1"/>
</dbReference>
<dbReference type="Pfam" id="PF02962">
    <property type="entry name" value="CHMI"/>
    <property type="match status" value="1"/>
</dbReference>
<reference evidence="1 2" key="1">
    <citation type="submission" date="2016-08" db="EMBL/GenBank/DDBJ databases">
        <title>Draft genome of Amylibacter sp. strain 4G11.</title>
        <authorList>
            <person name="Wong S.-K."/>
            <person name="Hamasaki K."/>
            <person name="Yoshizawa S."/>
        </authorList>
    </citation>
    <scope>NUCLEOTIDE SEQUENCE [LARGE SCALE GENOMIC DNA]</scope>
    <source>
        <strain evidence="1 2">4G11</strain>
    </source>
</reference>
<keyword evidence="2" id="KW-1185">Reference proteome</keyword>
<organism evidence="1 2">
    <name type="scientific">Paramylibacter kogurei</name>
    <dbReference type="NCBI Taxonomy" id="1889778"/>
    <lineage>
        <taxon>Bacteria</taxon>
        <taxon>Pseudomonadati</taxon>
        <taxon>Pseudomonadota</taxon>
        <taxon>Alphaproteobacteria</taxon>
        <taxon>Rhodobacterales</taxon>
        <taxon>Paracoccaceae</taxon>
        <taxon>Paramylibacter</taxon>
    </lineage>
</organism>
<dbReference type="PANTHER" id="PTHR37950">
    <property type="entry name" value="4-HYDROXYPHENYLACETATE CATABOLISM PROTEIN"/>
    <property type="match status" value="1"/>
</dbReference>
<comment type="caution">
    <text evidence="1">The sequence shown here is derived from an EMBL/GenBank/DDBJ whole genome shotgun (WGS) entry which is preliminary data.</text>
</comment>
<accession>A0A2G5KBC0</accession>
<dbReference type="OrthoDB" id="9814215at2"/>
<dbReference type="Proteomes" id="UP000231516">
    <property type="component" value="Unassembled WGS sequence"/>
</dbReference>
<dbReference type="Gene3D" id="3.30.429.10">
    <property type="entry name" value="Macrophage Migration Inhibitory Factor"/>
    <property type="match status" value="1"/>
</dbReference>
<dbReference type="PANTHER" id="PTHR37950:SF1">
    <property type="entry name" value="4-HYDROXYPHENYLACETATE CATABOLISM PROTEIN"/>
    <property type="match status" value="1"/>
</dbReference>
<dbReference type="AlphaFoldDB" id="A0A2G5KBC0"/>
<sequence length="128" mass="14603">MPHFSLEYSANLESRINLQGLCEITRIAALETDVFPLGGVRVRTHRCDHFAIADLHPQNAFIHLTVSVGSGRDTETRKRAGDHIFAAVEKYLAIEINEPYFALSMEMREIDPTTTWKRNTIHPRLKSK</sequence>
<proteinExistence type="predicted"/>
<protein>
    <submittedName>
        <fullName evidence="1">5-carboxymethyl-2-hydroxymuconate isomerase</fullName>
    </submittedName>
</protein>
<dbReference type="GO" id="GO:0008704">
    <property type="term" value="F:5-carboxymethyl-2-hydroxymuconate delta-isomerase activity"/>
    <property type="evidence" value="ECO:0007669"/>
    <property type="project" value="InterPro"/>
</dbReference>
<dbReference type="CDD" id="cd00580">
    <property type="entry name" value="CHMI"/>
    <property type="match status" value="1"/>
</dbReference>
<evidence type="ECO:0000313" key="2">
    <source>
        <dbReference type="Proteomes" id="UP000231516"/>
    </source>
</evidence>
<dbReference type="SUPFAM" id="SSF55331">
    <property type="entry name" value="Tautomerase/MIF"/>
    <property type="match status" value="1"/>
</dbReference>
<gene>
    <name evidence="1" type="ORF">BFP76_13140</name>
</gene>